<proteinExistence type="predicted"/>
<feature type="region of interest" description="Disordered" evidence="1">
    <location>
        <begin position="1"/>
        <end position="20"/>
    </location>
</feature>
<reference evidence="5" key="2">
    <citation type="journal article" date="2017" name="Nat. Plants">
        <title>The Aegilops tauschii genome reveals multiple impacts of transposons.</title>
        <authorList>
            <person name="Zhao G."/>
            <person name="Zou C."/>
            <person name="Li K."/>
            <person name="Wang K."/>
            <person name="Li T."/>
            <person name="Gao L."/>
            <person name="Zhang X."/>
            <person name="Wang H."/>
            <person name="Yang Z."/>
            <person name="Liu X."/>
            <person name="Jiang W."/>
            <person name="Mao L."/>
            <person name="Kong X."/>
            <person name="Jiao Y."/>
            <person name="Jia J."/>
        </authorList>
    </citation>
    <scope>NUCLEOTIDE SEQUENCE [LARGE SCALE GENOMIC DNA]</scope>
    <source>
        <strain evidence="5">cv. AL8/78</strain>
    </source>
</reference>
<reference evidence="5" key="1">
    <citation type="journal article" date="2014" name="Science">
        <title>Ancient hybridizations among the ancestral genomes of bread wheat.</title>
        <authorList>
            <consortium name="International Wheat Genome Sequencing Consortium,"/>
            <person name="Marcussen T."/>
            <person name="Sandve S.R."/>
            <person name="Heier L."/>
            <person name="Spannagl M."/>
            <person name="Pfeifer M."/>
            <person name="Jakobsen K.S."/>
            <person name="Wulff B.B."/>
            <person name="Steuernagel B."/>
            <person name="Mayer K.F."/>
            <person name="Olsen O.A."/>
        </authorList>
    </citation>
    <scope>NUCLEOTIDE SEQUENCE [LARGE SCALE GENOMIC DNA]</scope>
    <source>
        <strain evidence="5">cv. AL8/78</strain>
    </source>
</reference>
<reference evidence="4" key="4">
    <citation type="submission" date="2019-03" db="UniProtKB">
        <authorList>
            <consortium name="EnsemblPlants"/>
        </authorList>
    </citation>
    <scope>IDENTIFICATION</scope>
</reference>
<dbReference type="AlphaFoldDB" id="A0A453L7G9"/>
<keyword evidence="2" id="KW-1133">Transmembrane helix</keyword>
<name>A0A453L7G9_AEGTS</name>
<evidence type="ECO:0000313" key="5">
    <source>
        <dbReference type="Proteomes" id="UP000015105"/>
    </source>
</evidence>
<dbReference type="PANTHER" id="PTHR21027:SF2">
    <property type="entry name" value="TRNA-SPLICING ENDONUCLEASE SUBUNIT SEN54 N-TERMINAL DOMAIN-CONTAINING PROTEIN"/>
    <property type="match status" value="1"/>
</dbReference>
<reference evidence="4" key="5">
    <citation type="journal article" date="2021" name="G3 (Bethesda)">
        <title>Aegilops tauschii genome assembly Aet v5.0 features greater sequence contiguity and improved annotation.</title>
        <authorList>
            <person name="Wang L."/>
            <person name="Zhu T."/>
            <person name="Rodriguez J.C."/>
            <person name="Deal K.R."/>
            <person name="Dubcovsky J."/>
            <person name="McGuire P.E."/>
            <person name="Lux T."/>
            <person name="Spannagl M."/>
            <person name="Mayer K.F.X."/>
            <person name="Baldrich P."/>
            <person name="Meyers B.C."/>
            <person name="Huo N."/>
            <person name="Gu Y.Q."/>
            <person name="Zhou H."/>
            <person name="Devos K.M."/>
            <person name="Bennetzen J.L."/>
            <person name="Unver T."/>
            <person name="Budak H."/>
            <person name="Gulick P.J."/>
            <person name="Galiba G."/>
            <person name="Kalapos B."/>
            <person name="Nelson D.R."/>
            <person name="Li P."/>
            <person name="You F.M."/>
            <person name="Luo M.C."/>
            <person name="Dvorak J."/>
        </authorList>
    </citation>
    <scope>NUCLEOTIDE SEQUENCE [LARGE SCALE GENOMIC DNA]</scope>
    <source>
        <strain evidence="4">cv. AL8/78</strain>
    </source>
</reference>
<sequence length="309" mass="34414">RSMAAASRDRRRRGRAPGAASAAAAVEDDGEEHHLNPFLSDAAPTSSRVQFRCVLSALLLRLICLLLLPVRLWIVQRVALHMLWSRNVASRARWVEEAGAAEVLDSKGKLWLTTGVTRGGKLYYNVEEIGFLAERGALIFLDDEGGTIGMEEIYGKIAGGKYGCSWDAFQAYKHLKLLGYIIGRYAVPWTMKNNPTCETTDSLERMPDTDQSFNRADGVHNGITKLLKEMHIDGLHPSFEVYLPNSKFRKSSPGAPCFLLSMLRDKPPSRDELETIESKCDGIPLKFCQVDNGRVSFLSFDKVRLPSLP</sequence>
<protein>
    <recommendedName>
        <fullName evidence="3">tRNA-splicing endonuclease subunit Sen54 N-terminal domain-containing protein</fullName>
    </recommendedName>
</protein>
<dbReference type="InterPro" id="IPR024337">
    <property type="entry name" value="tRNA_splic_suSen54"/>
</dbReference>
<keyword evidence="2" id="KW-0812">Transmembrane</keyword>
<feature type="domain" description="tRNA-splicing endonuclease subunit Sen54 N-terminal" evidence="3">
    <location>
        <begin position="89"/>
        <end position="139"/>
    </location>
</feature>
<dbReference type="GO" id="GO:0000214">
    <property type="term" value="C:tRNA-intron endonuclease complex"/>
    <property type="evidence" value="ECO:0007669"/>
    <property type="project" value="TreeGrafter"/>
</dbReference>
<dbReference type="GO" id="GO:0000379">
    <property type="term" value="P:tRNA-type intron splice site recognition and cleavage"/>
    <property type="evidence" value="ECO:0007669"/>
    <property type="project" value="TreeGrafter"/>
</dbReference>
<organism evidence="4 5">
    <name type="scientific">Aegilops tauschii subsp. strangulata</name>
    <name type="common">Goatgrass</name>
    <dbReference type="NCBI Taxonomy" id="200361"/>
    <lineage>
        <taxon>Eukaryota</taxon>
        <taxon>Viridiplantae</taxon>
        <taxon>Streptophyta</taxon>
        <taxon>Embryophyta</taxon>
        <taxon>Tracheophyta</taxon>
        <taxon>Spermatophyta</taxon>
        <taxon>Magnoliopsida</taxon>
        <taxon>Liliopsida</taxon>
        <taxon>Poales</taxon>
        <taxon>Poaceae</taxon>
        <taxon>BOP clade</taxon>
        <taxon>Pooideae</taxon>
        <taxon>Triticodae</taxon>
        <taxon>Triticeae</taxon>
        <taxon>Triticinae</taxon>
        <taxon>Aegilops</taxon>
    </lineage>
</organism>
<evidence type="ECO:0000256" key="1">
    <source>
        <dbReference type="SAM" id="MobiDB-lite"/>
    </source>
</evidence>
<feature type="transmembrane region" description="Helical" evidence="2">
    <location>
        <begin position="53"/>
        <end position="74"/>
    </location>
</feature>
<keyword evidence="5" id="KW-1185">Reference proteome</keyword>
<dbReference type="EnsemblPlants" id="AET5Gv20657500.3">
    <property type="protein sequence ID" value="AET5Gv20657500.3"/>
    <property type="gene ID" value="AET5Gv20657500"/>
</dbReference>
<keyword evidence="2" id="KW-0472">Membrane</keyword>
<dbReference type="PANTHER" id="PTHR21027">
    <property type="entry name" value="TRNA-SPLICING ENDONUCLEASE SUBUNIT SEN54"/>
    <property type="match status" value="1"/>
</dbReference>
<evidence type="ECO:0000259" key="3">
    <source>
        <dbReference type="Pfam" id="PF12928"/>
    </source>
</evidence>
<dbReference type="Pfam" id="PF12928">
    <property type="entry name" value="tRNA_int_end_N2"/>
    <property type="match status" value="1"/>
</dbReference>
<reference evidence="4" key="3">
    <citation type="journal article" date="2017" name="Nature">
        <title>Genome sequence of the progenitor of the wheat D genome Aegilops tauschii.</title>
        <authorList>
            <person name="Luo M.C."/>
            <person name="Gu Y.Q."/>
            <person name="Puiu D."/>
            <person name="Wang H."/>
            <person name="Twardziok S.O."/>
            <person name="Deal K.R."/>
            <person name="Huo N."/>
            <person name="Zhu T."/>
            <person name="Wang L."/>
            <person name="Wang Y."/>
            <person name="McGuire P.E."/>
            <person name="Liu S."/>
            <person name="Long H."/>
            <person name="Ramasamy R.K."/>
            <person name="Rodriguez J.C."/>
            <person name="Van S.L."/>
            <person name="Yuan L."/>
            <person name="Wang Z."/>
            <person name="Xia Z."/>
            <person name="Xiao L."/>
            <person name="Anderson O.D."/>
            <person name="Ouyang S."/>
            <person name="Liang Y."/>
            <person name="Zimin A.V."/>
            <person name="Pertea G."/>
            <person name="Qi P."/>
            <person name="Bennetzen J.L."/>
            <person name="Dai X."/>
            <person name="Dawson M.W."/>
            <person name="Muller H.G."/>
            <person name="Kugler K."/>
            <person name="Rivarola-Duarte L."/>
            <person name="Spannagl M."/>
            <person name="Mayer K.F.X."/>
            <person name="Lu F.H."/>
            <person name="Bevan M.W."/>
            <person name="Leroy P."/>
            <person name="Li P."/>
            <person name="You F.M."/>
            <person name="Sun Q."/>
            <person name="Liu Z."/>
            <person name="Lyons E."/>
            <person name="Wicker T."/>
            <person name="Salzberg S.L."/>
            <person name="Devos K.M."/>
            <person name="Dvorak J."/>
        </authorList>
    </citation>
    <scope>NUCLEOTIDE SEQUENCE [LARGE SCALE GENOMIC DNA]</scope>
    <source>
        <strain evidence="4">cv. AL8/78</strain>
    </source>
</reference>
<accession>A0A453L7G9</accession>
<dbReference type="Gramene" id="AET5Gv20657500.3">
    <property type="protein sequence ID" value="AET5Gv20657500.3"/>
    <property type="gene ID" value="AET5Gv20657500"/>
</dbReference>
<evidence type="ECO:0000256" key="2">
    <source>
        <dbReference type="SAM" id="Phobius"/>
    </source>
</evidence>
<dbReference type="STRING" id="200361.A0A453L7G9"/>
<dbReference type="InterPro" id="IPR024336">
    <property type="entry name" value="tRNA_splic_suSen54_N"/>
</dbReference>
<dbReference type="Proteomes" id="UP000015105">
    <property type="component" value="Chromosome 5D"/>
</dbReference>
<evidence type="ECO:0000313" key="4">
    <source>
        <dbReference type="EnsemblPlants" id="AET5Gv20657500.3"/>
    </source>
</evidence>